<protein>
    <recommendedName>
        <fullName evidence="3">Tail terminator</fullName>
    </recommendedName>
</protein>
<dbReference type="Proteomes" id="UP000281572">
    <property type="component" value="Segment"/>
</dbReference>
<sequence>MRLDDPQATTALRQLLLKLVEGIPISTQLPREVTVPRIRIERVGGKDENRVTASPRFAIQIYAADGPAAERITGQLALALLEGEWPGTRTAAGHRLRGWEEESVMSFPDPDRTDLARWQILGRLRISKLRPA</sequence>
<evidence type="ECO:0000313" key="1">
    <source>
        <dbReference type="EMBL" id="AYB69442.1"/>
    </source>
</evidence>
<keyword evidence="2" id="KW-1185">Reference proteome</keyword>
<accession>A0A385UCH2</accession>
<gene>
    <name evidence="1" type="primary">13</name>
    <name evidence="1" type="ORF">JUICEBOX_13</name>
</gene>
<evidence type="ECO:0008006" key="3">
    <source>
        <dbReference type="Google" id="ProtNLM"/>
    </source>
</evidence>
<reference evidence="2" key="1">
    <citation type="submission" date="2018-08" db="EMBL/GenBank/DDBJ databases">
        <authorList>
            <person name="Pathak A."/>
            <person name="Staton O.A."/>
            <person name="Aldaher A.R."/>
            <person name="Baird K.M."/>
            <person name="Borah A."/>
            <person name="Haggard G.E."/>
            <person name="Meesala S."/>
            <person name="Nealy S.L."/>
            <person name="Ramdas R."/>
            <person name="Rocha M."/>
            <person name="Sristi D."/>
            <person name="Thukral S."/>
            <person name="Walls C.E."/>
            <person name="Waqas M."/>
            <person name="Williams M.R."/>
            <person name="Winters A.K."/>
            <person name="Sahawneh K.J."/>
            <person name="Monti D.L."/>
            <person name="Garlena R.A."/>
            <person name="Russell D.A."/>
            <person name="Pope W.H."/>
            <person name="Jacobs-Sera D."/>
            <person name="Hatfull G.F."/>
        </authorList>
    </citation>
    <scope>NUCLEOTIDE SEQUENCE [LARGE SCALE GENOMIC DNA]</scope>
</reference>
<dbReference type="KEGG" id="vg:55003854"/>
<name>A0A385UCH2_9CAUD</name>
<dbReference type="EMBL" id="MH727550">
    <property type="protein sequence ID" value="AYB69442.1"/>
    <property type="molecule type" value="Genomic_DNA"/>
</dbReference>
<proteinExistence type="predicted"/>
<organism evidence="1 2">
    <name type="scientific">Corynebacterium phage Juicebox</name>
    <dbReference type="NCBI Taxonomy" id="2301600"/>
    <lineage>
        <taxon>Viruses</taxon>
        <taxon>Duplodnaviria</taxon>
        <taxon>Heunggongvirae</taxon>
        <taxon>Uroviricota</taxon>
        <taxon>Caudoviricetes</taxon>
        <taxon>Juiceboxvirus</taxon>
        <taxon>Juiceboxvirus juicebox</taxon>
    </lineage>
</organism>
<dbReference type="GeneID" id="55003854"/>
<evidence type="ECO:0000313" key="2">
    <source>
        <dbReference type="Proteomes" id="UP000281572"/>
    </source>
</evidence>
<dbReference type="RefSeq" id="YP_009812782.1">
    <property type="nucleotide sequence ID" value="NC_048070.1"/>
</dbReference>